<dbReference type="GO" id="GO:0046933">
    <property type="term" value="F:proton-transporting ATP synthase activity, rotational mechanism"/>
    <property type="evidence" value="ECO:0007669"/>
    <property type="project" value="TreeGrafter"/>
</dbReference>
<proteinExistence type="predicted"/>
<feature type="region of interest" description="Disordered" evidence="1">
    <location>
        <begin position="84"/>
        <end position="104"/>
    </location>
</feature>
<evidence type="ECO:0000313" key="2">
    <source>
        <dbReference type="EMBL" id="KAF9791319.1"/>
    </source>
</evidence>
<keyword evidence="3" id="KW-1185">Reference proteome</keyword>
<evidence type="ECO:0000256" key="1">
    <source>
        <dbReference type="SAM" id="MobiDB-lite"/>
    </source>
</evidence>
<accession>A0A9P6HP40</accession>
<gene>
    <name evidence="2" type="ORF">BJ322DRAFT_442082</name>
</gene>
<protein>
    <submittedName>
        <fullName evidence="2">ATP synthase complex subunit H-domain-containing protein</fullName>
    </submittedName>
</protein>
<dbReference type="PANTHER" id="PTHR28207:SF1">
    <property type="entry name" value="ATP SYNTHASE SUBUNIT H, MITOCHONDRIAL"/>
    <property type="match status" value="1"/>
</dbReference>
<dbReference type="OrthoDB" id="274752at2759"/>
<reference evidence="2" key="2">
    <citation type="submission" date="2020-11" db="EMBL/GenBank/DDBJ databases">
        <authorList>
            <consortium name="DOE Joint Genome Institute"/>
            <person name="Kuo A."/>
            <person name="Miyauchi S."/>
            <person name="Kiss E."/>
            <person name="Drula E."/>
            <person name="Kohler A."/>
            <person name="Sanchez-Garcia M."/>
            <person name="Andreopoulos B."/>
            <person name="Barry K.W."/>
            <person name="Bonito G."/>
            <person name="Buee M."/>
            <person name="Carver A."/>
            <person name="Chen C."/>
            <person name="Cichocki N."/>
            <person name="Clum A."/>
            <person name="Culley D."/>
            <person name="Crous P.W."/>
            <person name="Fauchery L."/>
            <person name="Girlanda M."/>
            <person name="Hayes R."/>
            <person name="Keri Z."/>
            <person name="Labutti K."/>
            <person name="Lipzen A."/>
            <person name="Lombard V."/>
            <person name="Magnuson J."/>
            <person name="Maillard F."/>
            <person name="Morin E."/>
            <person name="Murat C."/>
            <person name="Nolan M."/>
            <person name="Ohm R."/>
            <person name="Pangilinan J."/>
            <person name="Pereira M."/>
            <person name="Perotto S."/>
            <person name="Peter M."/>
            <person name="Riley R."/>
            <person name="Sitrit Y."/>
            <person name="Stielow B."/>
            <person name="Szollosi G."/>
            <person name="Zifcakova L."/>
            <person name="Stursova M."/>
            <person name="Spatafora J.W."/>
            <person name="Tedersoo L."/>
            <person name="Vaario L.-M."/>
            <person name="Yamada A."/>
            <person name="Yan M."/>
            <person name="Wang P."/>
            <person name="Xu J."/>
            <person name="Bruns T."/>
            <person name="Baldrian P."/>
            <person name="Vilgalys R."/>
            <person name="Henrissat B."/>
            <person name="Grigoriev I.V."/>
            <person name="Hibbett D."/>
            <person name="Nagy L.G."/>
            <person name="Martin F.M."/>
        </authorList>
    </citation>
    <scope>NUCLEOTIDE SEQUENCE</scope>
    <source>
        <strain evidence="2">UH-Tt-Lm1</strain>
    </source>
</reference>
<comment type="caution">
    <text evidence="2">The sequence shown here is derived from an EMBL/GenBank/DDBJ whole genome shotgun (WGS) entry which is preliminary data.</text>
</comment>
<dbReference type="InterPro" id="IPR019711">
    <property type="entry name" value="ATP_synth_F0_suH"/>
</dbReference>
<sequence length="126" mass="13470">MSFVARQALSVTRTASRSSRLLSSSSVLRKDFVQDMYLKELKVYKPAPKAANDHVGSVKEFSAPAPPQVPALPTDLASELARYDATEPVSAPSVTSAEGGHATSEATEADAFLSFLEADVPKEVHH</sequence>
<evidence type="ECO:0000313" key="3">
    <source>
        <dbReference type="Proteomes" id="UP000736335"/>
    </source>
</evidence>
<dbReference type="Proteomes" id="UP000736335">
    <property type="component" value="Unassembled WGS sequence"/>
</dbReference>
<organism evidence="2 3">
    <name type="scientific">Thelephora terrestris</name>
    <dbReference type="NCBI Taxonomy" id="56493"/>
    <lineage>
        <taxon>Eukaryota</taxon>
        <taxon>Fungi</taxon>
        <taxon>Dikarya</taxon>
        <taxon>Basidiomycota</taxon>
        <taxon>Agaricomycotina</taxon>
        <taxon>Agaricomycetes</taxon>
        <taxon>Thelephorales</taxon>
        <taxon>Thelephoraceae</taxon>
        <taxon>Thelephora</taxon>
    </lineage>
</organism>
<dbReference type="PANTHER" id="PTHR28207">
    <property type="entry name" value="ATP SYNTHASE SUBUNIT H, MITOCHONDRIAL"/>
    <property type="match status" value="1"/>
</dbReference>
<dbReference type="AlphaFoldDB" id="A0A9P6HP40"/>
<dbReference type="Pfam" id="PF10775">
    <property type="entry name" value="ATP_sub_h"/>
    <property type="match status" value="1"/>
</dbReference>
<reference evidence="2" key="1">
    <citation type="journal article" date="2020" name="Nat. Commun.">
        <title>Large-scale genome sequencing of mycorrhizal fungi provides insights into the early evolution of symbiotic traits.</title>
        <authorList>
            <person name="Miyauchi S."/>
            <person name="Kiss E."/>
            <person name="Kuo A."/>
            <person name="Drula E."/>
            <person name="Kohler A."/>
            <person name="Sanchez-Garcia M."/>
            <person name="Morin E."/>
            <person name="Andreopoulos B."/>
            <person name="Barry K.W."/>
            <person name="Bonito G."/>
            <person name="Buee M."/>
            <person name="Carver A."/>
            <person name="Chen C."/>
            <person name="Cichocki N."/>
            <person name="Clum A."/>
            <person name="Culley D."/>
            <person name="Crous P.W."/>
            <person name="Fauchery L."/>
            <person name="Girlanda M."/>
            <person name="Hayes R.D."/>
            <person name="Keri Z."/>
            <person name="LaButti K."/>
            <person name="Lipzen A."/>
            <person name="Lombard V."/>
            <person name="Magnuson J."/>
            <person name="Maillard F."/>
            <person name="Murat C."/>
            <person name="Nolan M."/>
            <person name="Ohm R.A."/>
            <person name="Pangilinan J."/>
            <person name="Pereira M.F."/>
            <person name="Perotto S."/>
            <person name="Peter M."/>
            <person name="Pfister S."/>
            <person name="Riley R."/>
            <person name="Sitrit Y."/>
            <person name="Stielow J.B."/>
            <person name="Szollosi G."/>
            <person name="Zifcakova L."/>
            <person name="Stursova M."/>
            <person name="Spatafora J.W."/>
            <person name="Tedersoo L."/>
            <person name="Vaario L.M."/>
            <person name="Yamada A."/>
            <person name="Yan M."/>
            <person name="Wang P."/>
            <person name="Xu J."/>
            <person name="Bruns T."/>
            <person name="Baldrian P."/>
            <person name="Vilgalys R."/>
            <person name="Dunand C."/>
            <person name="Henrissat B."/>
            <person name="Grigoriev I.V."/>
            <person name="Hibbett D."/>
            <person name="Nagy L.G."/>
            <person name="Martin F.M."/>
        </authorList>
    </citation>
    <scope>NUCLEOTIDE SEQUENCE</scope>
    <source>
        <strain evidence="2">UH-Tt-Lm1</strain>
    </source>
</reference>
<dbReference type="EMBL" id="WIUZ02000002">
    <property type="protein sequence ID" value="KAF9791319.1"/>
    <property type="molecule type" value="Genomic_DNA"/>
</dbReference>
<name>A0A9P6HP40_9AGAM</name>